<dbReference type="AlphaFoldDB" id="A0A9W6GG96"/>
<organism evidence="1 2">
    <name type="scientific">Propionigenium maris DSM 9537</name>
    <dbReference type="NCBI Taxonomy" id="1123000"/>
    <lineage>
        <taxon>Bacteria</taxon>
        <taxon>Fusobacteriati</taxon>
        <taxon>Fusobacteriota</taxon>
        <taxon>Fusobacteriia</taxon>
        <taxon>Fusobacteriales</taxon>
        <taxon>Fusobacteriaceae</taxon>
        <taxon>Propionigenium</taxon>
    </lineage>
</organism>
<proteinExistence type="predicted"/>
<evidence type="ECO:0000313" key="1">
    <source>
        <dbReference type="EMBL" id="GLI54714.1"/>
    </source>
</evidence>
<keyword evidence="2" id="KW-1185">Reference proteome</keyword>
<name>A0A9W6GG96_9FUSO</name>
<comment type="caution">
    <text evidence="1">The sequence shown here is derived from an EMBL/GenBank/DDBJ whole genome shotgun (WGS) entry which is preliminary data.</text>
</comment>
<protein>
    <submittedName>
        <fullName evidence="1">Uncharacterized protein</fullName>
    </submittedName>
</protein>
<dbReference type="InterPro" id="IPR036388">
    <property type="entry name" value="WH-like_DNA-bd_sf"/>
</dbReference>
<dbReference type="Proteomes" id="UP001144471">
    <property type="component" value="Unassembled WGS sequence"/>
</dbReference>
<sequence length="122" mass="14125">MNMILHLQRVVSKYKEVLSGLKDINLTFNEASILYSIDEGINTKKAIITYLQKDRSQIHRQLARMVKDNLIEVRGEEYLLTSKGSLAYSKVRSLNVKFDKKNMKVLSEHIVKLDNLLMSIKN</sequence>
<dbReference type="Gene3D" id="1.10.10.10">
    <property type="entry name" value="Winged helix-like DNA-binding domain superfamily/Winged helix DNA-binding domain"/>
    <property type="match status" value="1"/>
</dbReference>
<accession>A0A9W6GG96</accession>
<dbReference type="SUPFAM" id="SSF46785">
    <property type="entry name" value="Winged helix' DNA-binding domain"/>
    <property type="match status" value="1"/>
</dbReference>
<reference evidence="1" key="1">
    <citation type="submission" date="2022-12" db="EMBL/GenBank/DDBJ databases">
        <title>Reference genome sequencing for broad-spectrum identification of bacterial and archaeal isolates by mass spectrometry.</title>
        <authorList>
            <person name="Sekiguchi Y."/>
            <person name="Tourlousse D.M."/>
        </authorList>
    </citation>
    <scope>NUCLEOTIDE SEQUENCE</scope>
    <source>
        <strain evidence="1">10succ1</strain>
    </source>
</reference>
<dbReference type="InterPro" id="IPR036390">
    <property type="entry name" value="WH_DNA-bd_sf"/>
</dbReference>
<gene>
    <name evidence="1" type="ORF">PM10SUCC1_02290</name>
</gene>
<dbReference type="EMBL" id="BSDY01000001">
    <property type="protein sequence ID" value="GLI54714.1"/>
    <property type="molecule type" value="Genomic_DNA"/>
</dbReference>
<evidence type="ECO:0000313" key="2">
    <source>
        <dbReference type="Proteomes" id="UP001144471"/>
    </source>
</evidence>
<dbReference type="RefSeq" id="WP_281832633.1">
    <property type="nucleotide sequence ID" value="NZ_BSDY01000001.1"/>
</dbReference>